<accession>A0A103Y2T6</accession>
<dbReference type="GO" id="GO:0003746">
    <property type="term" value="F:translation elongation factor activity"/>
    <property type="evidence" value="ECO:0007669"/>
    <property type="project" value="UniProtKB-KW"/>
</dbReference>
<evidence type="ECO:0000313" key="5">
    <source>
        <dbReference type="EMBL" id="KVI01474.1"/>
    </source>
</evidence>
<name>A0A103Y2T6_CYNCS</name>
<dbReference type="SMART" id="SM00509">
    <property type="entry name" value="TFS2N"/>
    <property type="match status" value="1"/>
</dbReference>
<dbReference type="CDD" id="cd00183">
    <property type="entry name" value="TFIIS_I"/>
    <property type="match status" value="1"/>
</dbReference>
<dbReference type="GO" id="GO:0005634">
    <property type="term" value="C:nucleus"/>
    <property type="evidence" value="ECO:0007669"/>
    <property type="project" value="UniProtKB-SubCell"/>
</dbReference>
<dbReference type="PANTHER" id="PTHR46554">
    <property type="entry name" value="MEDIATOR OF RNA POLYMERASE II TRANSCRIPTION SUBUNIT 26A-RELATED"/>
    <property type="match status" value="1"/>
</dbReference>
<gene>
    <name evidence="5" type="ORF">Ccrd_020254</name>
</gene>
<evidence type="ECO:0000256" key="2">
    <source>
        <dbReference type="ARBA" id="ARBA00023242"/>
    </source>
</evidence>
<keyword evidence="5" id="KW-0648">Protein biosynthesis</keyword>
<dbReference type="InterPro" id="IPR017923">
    <property type="entry name" value="TFIIS_N"/>
</dbReference>
<feature type="domain" description="TFIIS N-terminal" evidence="4">
    <location>
        <begin position="116"/>
        <end position="192"/>
    </location>
</feature>
<reference evidence="5 6" key="1">
    <citation type="journal article" date="2016" name="Sci. Rep.">
        <title>The genome sequence of the outbreeding globe artichoke constructed de novo incorporating a phase-aware low-pass sequencing strategy of F1 progeny.</title>
        <authorList>
            <person name="Scaglione D."/>
            <person name="Reyes-Chin-Wo S."/>
            <person name="Acquadro A."/>
            <person name="Froenicke L."/>
            <person name="Portis E."/>
            <person name="Beitel C."/>
            <person name="Tirone M."/>
            <person name="Mauro R."/>
            <person name="Lo Monaco A."/>
            <person name="Mauromicale G."/>
            <person name="Faccioli P."/>
            <person name="Cattivelli L."/>
            <person name="Rieseberg L."/>
            <person name="Michelmore R."/>
            <person name="Lanteri S."/>
        </authorList>
    </citation>
    <scope>NUCLEOTIDE SEQUENCE [LARGE SCALE GENOMIC DNA]</scope>
    <source>
        <strain evidence="5">2C</strain>
    </source>
</reference>
<dbReference type="Gene3D" id="1.20.930.10">
    <property type="entry name" value="Conserved domain common to transcription factors TFIIS, elongin A, CRSP70"/>
    <property type="match status" value="1"/>
</dbReference>
<keyword evidence="5" id="KW-0251">Elongation factor</keyword>
<dbReference type="SUPFAM" id="SSF47676">
    <property type="entry name" value="Conserved domain common to transcription factors TFIIS, elongin A, CRSP70"/>
    <property type="match status" value="1"/>
</dbReference>
<dbReference type="STRING" id="59895.A0A103Y2T6"/>
<comment type="subcellular location">
    <subcellularLocation>
        <location evidence="1 3">Nucleus</location>
    </subcellularLocation>
</comment>
<dbReference type="InterPro" id="IPR035441">
    <property type="entry name" value="TFIIS/LEDGF_dom_sf"/>
</dbReference>
<protein>
    <submittedName>
        <fullName evidence="5">Transcription elongation factor, TFIIS/CRSP70, N-terminal, sub-type</fullName>
    </submittedName>
</protein>
<dbReference type="OMA" id="QALMDEW"/>
<evidence type="ECO:0000256" key="1">
    <source>
        <dbReference type="ARBA" id="ARBA00004123"/>
    </source>
</evidence>
<evidence type="ECO:0000256" key="3">
    <source>
        <dbReference type="PROSITE-ProRule" id="PRU00649"/>
    </source>
</evidence>
<dbReference type="EMBL" id="LEKV01003083">
    <property type="protein sequence ID" value="KVI01474.1"/>
    <property type="molecule type" value="Genomic_DNA"/>
</dbReference>
<dbReference type="Pfam" id="PF08711">
    <property type="entry name" value="Med26"/>
    <property type="match status" value="1"/>
</dbReference>
<dbReference type="Gramene" id="KVI01474">
    <property type="protein sequence ID" value="KVI01474"/>
    <property type="gene ID" value="Ccrd_020254"/>
</dbReference>
<proteinExistence type="predicted"/>
<organism evidence="5 6">
    <name type="scientific">Cynara cardunculus var. scolymus</name>
    <name type="common">Globe artichoke</name>
    <name type="synonym">Cynara scolymus</name>
    <dbReference type="NCBI Taxonomy" id="59895"/>
    <lineage>
        <taxon>Eukaryota</taxon>
        <taxon>Viridiplantae</taxon>
        <taxon>Streptophyta</taxon>
        <taxon>Embryophyta</taxon>
        <taxon>Tracheophyta</taxon>
        <taxon>Spermatophyta</taxon>
        <taxon>Magnoliopsida</taxon>
        <taxon>eudicotyledons</taxon>
        <taxon>Gunneridae</taxon>
        <taxon>Pentapetalae</taxon>
        <taxon>asterids</taxon>
        <taxon>campanulids</taxon>
        <taxon>Asterales</taxon>
        <taxon>Asteraceae</taxon>
        <taxon>Carduoideae</taxon>
        <taxon>Cardueae</taxon>
        <taxon>Carduinae</taxon>
        <taxon>Cynara</taxon>
    </lineage>
</organism>
<keyword evidence="2 3" id="KW-0539">Nucleus</keyword>
<sequence length="318" mass="37104">MEDLKKSHQALMDEWRNNLRSGDVDIFEIIKTAIMVAASDHPMEFRIKRDKIAHTLFSCQLLNSSDHVEEENIGCKEKMKLSSNVDDPNLKNHDRNHTTRHEEALVDEHQETKMDVEVLKIKKVLDNSYGDESELVVYELLSKLQHMGLSFKTLEATGIGRSVSAFQKHGSRDVRQNARRLIKMWRGVADEWIEATEKTSCIVQEEKEESMVKPADKEMVSMKMKKESSSRRVIKIKIIKSNSEKAKMDDYHSEEKSMSIEEKLEASKRKLHERYSEVENAKRQRKIQVVEPHQLKTQGLIVPKTKNDNRRWGTYYNH</sequence>
<dbReference type="PROSITE" id="PS51319">
    <property type="entry name" value="TFIIS_N"/>
    <property type="match status" value="1"/>
</dbReference>
<dbReference type="Proteomes" id="UP000243975">
    <property type="component" value="Unassembled WGS sequence"/>
</dbReference>
<evidence type="ECO:0000313" key="6">
    <source>
        <dbReference type="Proteomes" id="UP000243975"/>
    </source>
</evidence>
<comment type="caution">
    <text evidence="5">The sequence shown here is derived from an EMBL/GenBank/DDBJ whole genome shotgun (WGS) entry which is preliminary data.</text>
</comment>
<evidence type="ECO:0000259" key="4">
    <source>
        <dbReference type="PROSITE" id="PS51319"/>
    </source>
</evidence>
<dbReference type="InterPro" id="IPR003617">
    <property type="entry name" value="TFIIS/CRSP70_N_sub"/>
</dbReference>
<keyword evidence="6" id="KW-1185">Reference proteome</keyword>
<dbReference type="PANTHER" id="PTHR46554:SF2">
    <property type="entry name" value="TFIIS N-TERMINAL DOMAIN-CONTAINING PROTEIN"/>
    <property type="match status" value="1"/>
</dbReference>
<dbReference type="AlphaFoldDB" id="A0A103Y2T6"/>